<comment type="caution">
    <text evidence="1">The sequence shown here is derived from an EMBL/GenBank/DDBJ whole genome shotgun (WGS) entry which is preliminary data.</text>
</comment>
<reference evidence="1 2" key="1">
    <citation type="submission" date="2019-03" db="EMBL/GenBank/DDBJ databases">
        <title>Subsurface microbial communities from deep shales in Ohio and West Virginia, USA.</title>
        <authorList>
            <person name="Wrighton K."/>
        </authorList>
    </citation>
    <scope>NUCLEOTIDE SEQUENCE [LARGE SCALE GENOMIC DNA]</scope>
    <source>
        <strain evidence="1 2">MSL 6dP</strain>
    </source>
</reference>
<sequence length="62" mass="7204">MYACPILFIANKSLIKKQRNSDDIICASSCQKECIWFDNKKERCIMLKNPDKSYIKKTLGCI</sequence>
<evidence type="ECO:0000313" key="1">
    <source>
        <dbReference type="EMBL" id="TDX43690.1"/>
    </source>
</evidence>
<protein>
    <submittedName>
        <fullName evidence="1">Uncharacterized protein</fullName>
    </submittedName>
</protein>
<evidence type="ECO:0000313" key="2">
    <source>
        <dbReference type="Proteomes" id="UP000295832"/>
    </source>
</evidence>
<proteinExistence type="predicted"/>
<dbReference type="Proteomes" id="UP000295832">
    <property type="component" value="Unassembled WGS sequence"/>
</dbReference>
<organism evidence="1 2">
    <name type="scientific">Orenia marismortui</name>
    <dbReference type="NCBI Taxonomy" id="46469"/>
    <lineage>
        <taxon>Bacteria</taxon>
        <taxon>Bacillati</taxon>
        <taxon>Bacillota</taxon>
        <taxon>Clostridia</taxon>
        <taxon>Halanaerobiales</taxon>
        <taxon>Halobacteroidaceae</taxon>
        <taxon>Orenia</taxon>
    </lineage>
</organism>
<dbReference type="RefSeq" id="WP_134119237.1">
    <property type="nucleotide sequence ID" value="NZ_SOEG01000061.1"/>
</dbReference>
<name>A0A4R8GDQ8_9FIRM</name>
<dbReference type="STRING" id="926561.GCA_000379025_02784"/>
<dbReference type="AlphaFoldDB" id="A0A4R8GDQ8"/>
<keyword evidence="2" id="KW-1185">Reference proteome</keyword>
<dbReference type="EMBL" id="SOEG01000061">
    <property type="protein sequence ID" value="TDX43690.1"/>
    <property type="molecule type" value="Genomic_DNA"/>
</dbReference>
<gene>
    <name evidence="1" type="ORF">C7959_1616</name>
</gene>
<accession>A0A4R8GDQ8</accession>